<dbReference type="EMBL" id="CP097510">
    <property type="protein sequence ID" value="URE41245.1"/>
    <property type="molecule type" value="Genomic_DNA"/>
</dbReference>
<keyword evidence="3 6" id="KW-0347">Helicase</keyword>
<feature type="region of interest" description="Disordered" evidence="8">
    <location>
        <begin position="494"/>
        <end position="549"/>
    </location>
</feature>
<evidence type="ECO:0000313" key="13">
    <source>
        <dbReference type="Proteomes" id="UP001055439"/>
    </source>
</evidence>
<comment type="similarity">
    <text evidence="6">Belongs to the DEAD box helicase family.</text>
</comment>
<protein>
    <recommendedName>
        <fullName evidence="7">ATP-dependent RNA helicase</fullName>
        <ecNumber evidence="7">3.6.4.13</ecNumber>
    </recommendedName>
</protein>
<comment type="catalytic activity">
    <reaction evidence="7">
        <text>ATP + H2O = ADP + phosphate + H(+)</text>
        <dbReference type="Rhea" id="RHEA:13065"/>
        <dbReference type="ChEBI" id="CHEBI:15377"/>
        <dbReference type="ChEBI" id="CHEBI:15378"/>
        <dbReference type="ChEBI" id="CHEBI:30616"/>
        <dbReference type="ChEBI" id="CHEBI:43474"/>
        <dbReference type="ChEBI" id="CHEBI:456216"/>
        <dbReference type="EC" id="3.6.4.13"/>
    </reaction>
</comment>
<dbReference type="GO" id="GO:0003724">
    <property type="term" value="F:RNA helicase activity"/>
    <property type="evidence" value="ECO:0007669"/>
    <property type="project" value="UniProtKB-EC"/>
</dbReference>
<dbReference type="InterPro" id="IPR025313">
    <property type="entry name" value="SPB4-like_CTE"/>
</dbReference>
<dbReference type="PROSITE" id="PS00039">
    <property type="entry name" value="DEAD_ATP_HELICASE"/>
    <property type="match status" value="1"/>
</dbReference>
<dbReference type="GO" id="GO:0005524">
    <property type="term" value="F:ATP binding"/>
    <property type="evidence" value="ECO:0007669"/>
    <property type="project" value="UniProtKB-UniRule"/>
</dbReference>
<evidence type="ECO:0000259" key="11">
    <source>
        <dbReference type="PROSITE" id="PS51194"/>
    </source>
</evidence>
<feature type="region of interest" description="Disordered" evidence="8">
    <location>
        <begin position="429"/>
        <end position="469"/>
    </location>
</feature>
<dbReference type="SMART" id="SM00487">
    <property type="entry name" value="DEXDc"/>
    <property type="match status" value="1"/>
</dbReference>
<dbReference type="SMART" id="SM01178">
    <property type="entry name" value="DUF4217"/>
    <property type="match status" value="1"/>
</dbReference>
<dbReference type="InterPro" id="IPR000629">
    <property type="entry name" value="RNA-helicase_DEAD-box_CS"/>
</dbReference>
<evidence type="ECO:0000256" key="9">
    <source>
        <dbReference type="SAM" id="Phobius"/>
    </source>
</evidence>
<dbReference type="InterPro" id="IPR014001">
    <property type="entry name" value="Helicase_ATP-bd"/>
</dbReference>
<accession>A0A9E7HWE5</accession>
<dbReference type="Gene3D" id="3.40.50.300">
    <property type="entry name" value="P-loop containing nucleotide triphosphate hydrolases"/>
    <property type="match status" value="2"/>
</dbReference>
<dbReference type="PROSITE" id="PS51194">
    <property type="entry name" value="HELICASE_CTER"/>
    <property type="match status" value="1"/>
</dbReference>
<dbReference type="InterPro" id="IPR001650">
    <property type="entry name" value="Helicase_C-like"/>
</dbReference>
<proteinExistence type="inferred from homology"/>
<evidence type="ECO:0000256" key="8">
    <source>
        <dbReference type="SAM" id="MobiDB-lite"/>
    </source>
</evidence>
<name>A0A9E7HWE5_9LILI</name>
<comment type="domain">
    <text evidence="7">The Q motif is unique to and characteristic of the DEAD box family of RNA helicases and controls ATP binding and hydrolysis.</text>
</comment>
<keyword evidence="9" id="KW-0812">Transmembrane</keyword>
<feature type="compositionally biased region" description="Low complexity" evidence="8">
    <location>
        <begin position="494"/>
        <end position="512"/>
    </location>
</feature>
<dbReference type="GO" id="GO:0016787">
    <property type="term" value="F:hydrolase activity"/>
    <property type="evidence" value="ECO:0007669"/>
    <property type="project" value="UniProtKB-KW"/>
</dbReference>
<evidence type="ECO:0000256" key="5">
    <source>
        <dbReference type="ARBA" id="ARBA00022884"/>
    </source>
</evidence>
<feature type="domain" description="Helicase C-terminal" evidence="11">
    <location>
        <begin position="174"/>
        <end position="333"/>
    </location>
</feature>
<comment type="function">
    <text evidence="7">RNA helicase.</text>
</comment>
<feature type="compositionally biased region" description="Basic residues" evidence="8">
    <location>
        <begin position="448"/>
        <end position="459"/>
    </location>
</feature>
<sequence>MGMIISPTRELSSQIYHVAQPFFSTVQNLKSILLVGGLDIRTDIRKIENEGANILVGTPGKLHDIMERLDVLDFRSLEILILDEADRLLDLGFQKQLTYIISRLPKLRRTGLFSATQTEAVDELSKAGLRNPVKVEVRVEAKALGDMASTQELACSRTPLGLHIEYMVCEAQNKLFYLVDFISRNMSKKIIVYFMTCACVDYWGVILPQLIALKGCPIIPLHGRMKQIAREKALASFTNLSSGVLLCTDVAARGLDIPGVDWILQYDPPQDPNVFIHRVGRTARIGRQGSAIVFLLPKEDAYVEFLCLRRVPLKERESLDVAFDIVPQVRSAAKEDRDVMEKGIKAFVSYIRAYKEHHCSYIFRWKELEIGKLAMGYGLLQIPLMPEVKHHSLSIDGFSPVDDIDLTQIKYKDKARERHRLKILQSKQAEVPKQNRAKKIPDDNVAITRKKTGRQRRATQTKEDEEELENEYRLLKKLKRGLIDETEYEKLTGFGNLEEGSSESNSRGSGTELSTGSKSKRAKTKRGKNAKNTERSRARKNKKGSKTRV</sequence>
<dbReference type="PROSITE" id="PS51192">
    <property type="entry name" value="HELICASE_ATP_BIND_1"/>
    <property type="match status" value="1"/>
</dbReference>
<evidence type="ECO:0000259" key="10">
    <source>
        <dbReference type="PROSITE" id="PS51192"/>
    </source>
</evidence>
<gene>
    <name evidence="12" type="ORF">MUK42_36305</name>
</gene>
<evidence type="ECO:0000256" key="1">
    <source>
        <dbReference type="ARBA" id="ARBA00022741"/>
    </source>
</evidence>
<keyword evidence="13" id="KW-1185">Reference proteome</keyword>
<reference evidence="12" key="1">
    <citation type="submission" date="2022-05" db="EMBL/GenBank/DDBJ databases">
        <title>The Musa troglodytarum L. genome provides insights into the mechanism of non-climacteric behaviour and enrichment of carotenoids.</title>
        <authorList>
            <person name="Wang J."/>
        </authorList>
    </citation>
    <scope>NUCLEOTIDE SEQUENCE</scope>
    <source>
        <tissue evidence="12">Leaf</tissue>
    </source>
</reference>
<keyword evidence="5 7" id="KW-0694">RNA-binding</keyword>
<evidence type="ECO:0000256" key="7">
    <source>
        <dbReference type="RuleBase" id="RU365068"/>
    </source>
</evidence>
<dbReference type="InterPro" id="IPR011545">
    <property type="entry name" value="DEAD/DEAH_box_helicase_dom"/>
</dbReference>
<dbReference type="OrthoDB" id="7396459at2759"/>
<dbReference type="EC" id="3.6.4.13" evidence="7"/>
<dbReference type="Proteomes" id="UP001055439">
    <property type="component" value="Chromosome 8"/>
</dbReference>
<feature type="compositionally biased region" description="Basic residues" evidence="8">
    <location>
        <begin position="518"/>
        <end position="529"/>
    </location>
</feature>
<evidence type="ECO:0000256" key="4">
    <source>
        <dbReference type="ARBA" id="ARBA00022840"/>
    </source>
</evidence>
<dbReference type="InterPro" id="IPR027417">
    <property type="entry name" value="P-loop_NTPase"/>
</dbReference>
<feature type="domain" description="Helicase ATP-binding" evidence="10">
    <location>
        <begin position="1"/>
        <end position="135"/>
    </location>
</feature>
<dbReference type="AlphaFoldDB" id="A0A9E7HWE5"/>
<keyword evidence="9" id="KW-1133">Transmembrane helix</keyword>
<keyword evidence="4 6" id="KW-0067">ATP-binding</keyword>
<dbReference type="Pfam" id="PF00271">
    <property type="entry name" value="Helicase_C"/>
    <property type="match status" value="1"/>
</dbReference>
<keyword evidence="9" id="KW-0472">Membrane</keyword>
<evidence type="ECO:0000256" key="2">
    <source>
        <dbReference type="ARBA" id="ARBA00022801"/>
    </source>
</evidence>
<dbReference type="SUPFAM" id="SSF52540">
    <property type="entry name" value="P-loop containing nucleoside triphosphate hydrolases"/>
    <property type="match status" value="1"/>
</dbReference>
<dbReference type="CDD" id="cd18787">
    <property type="entry name" value="SF2_C_DEAD"/>
    <property type="match status" value="1"/>
</dbReference>
<dbReference type="Pfam" id="PF00270">
    <property type="entry name" value="DEAD"/>
    <property type="match status" value="1"/>
</dbReference>
<feature type="compositionally biased region" description="Basic residues" evidence="8">
    <location>
        <begin position="537"/>
        <end position="549"/>
    </location>
</feature>
<organism evidence="12 13">
    <name type="scientific">Musa troglodytarum</name>
    <name type="common">fe'i banana</name>
    <dbReference type="NCBI Taxonomy" id="320322"/>
    <lineage>
        <taxon>Eukaryota</taxon>
        <taxon>Viridiplantae</taxon>
        <taxon>Streptophyta</taxon>
        <taxon>Embryophyta</taxon>
        <taxon>Tracheophyta</taxon>
        <taxon>Spermatophyta</taxon>
        <taxon>Magnoliopsida</taxon>
        <taxon>Liliopsida</taxon>
        <taxon>Zingiberales</taxon>
        <taxon>Musaceae</taxon>
        <taxon>Musa</taxon>
    </lineage>
</organism>
<dbReference type="GO" id="GO:0003723">
    <property type="term" value="F:RNA binding"/>
    <property type="evidence" value="ECO:0007669"/>
    <property type="project" value="UniProtKB-UniRule"/>
</dbReference>
<dbReference type="SMART" id="SM00490">
    <property type="entry name" value="HELICc"/>
    <property type="match status" value="1"/>
</dbReference>
<keyword evidence="1 6" id="KW-0547">Nucleotide-binding</keyword>
<feature type="transmembrane region" description="Helical" evidence="9">
    <location>
        <begin position="190"/>
        <end position="211"/>
    </location>
</feature>
<evidence type="ECO:0000313" key="12">
    <source>
        <dbReference type="EMBL" id="URE41245.1"/>
    </source>
</evidence>
<evidence type="ECO:0000256" key="3">
    <source>
        <dbReference type="ARBA" id="ARBA00022806"/>
    </source>
</evidence>
<dbReference type="Pfam" id="PF13959">
    <property type="entry name" value="CTE_SPB4"/>
    <property type="match status" value="1"/>
</dbReference>
<dbReference type="PANTHER" id="PTHR24031">
    <property type="entry name" value="RNA HELICASE"/>
    <property type="match status" value="1"/>
</dbReference>
<keyword evidence="2 6" id="KW-0378">Hydrolase</keyword>
<evidence type="ECO:0000256" key="6">
    <source>
        <dbReference type="RuleBase" id="RU000492"/>
    </source>
</evidence>